<reference evidence="1 2" key="1">
    <citation type="submission" date="2017-06" db="EMBL/GenBank/DDBJ databases">
        <title>Genome sequence of Bacillus sonorensis strain SRCM101395.</title>
        <authorList>
            <person name="Cho S.H."/>
        </authorList>
    </citation>
    <scope>NUCLEOTIDE SEQUENCE [LARGE SCALE GENOMIC DNA]</scope>
    <source>
        <strain evidence="1 2">SRCM101395</strain>
    </source>
</reference>
<proteinExistence type="predicted"/>
<organism evidence="1 2">
    <name type="scientific">Bacillus sonorensis</name>
    <dbReference type="NCBI Taxonomy" id="119858"/>
    <lineage>
        <taxon>Bacteria</taxon>
        <taxon>Bacillati</taxon>
        <taxon>Bacillota</taxon>
        <taxon>Bacilli</taxon>
        <taxon>Bacillales</taxon>
        <taxon>Bacillaceae</taxon>
        <taxon>Bacillus</taxon>
    </lineage>
</organism>
<dbReference type="Proteomes" id="UP000196877">
    <property type="component" value="Chromosome"/>
</dbReference>
<evidence type="ECO:0000313" key="2">
    <source>
        <dbReference type="Proteomes" id="UP000196877"/>
    </source>
</evidence>
<sequence length="61" mass="6939">MLRIILNDGQTLLNDPSIGWNLNSIDAIKETLNDTGRYDLYTKENGWQCLSANDIKTLQKV</sequence>
<keyword evidence="2" id="KW-1185">Reference proteome</keyword>
<protein>
    <submittedName>
        <fullName evidence="1">Uncharacterized protein</fullName>
    </submittedName>
</protein>
<dbReference type="EMBL" id="CP021920">
    <property type="protein sequence ID" value="ASB89337.1"/>
    <property type="molecule type" value="Genomic_DNA"/>
</dbReference>
<evidence type="ECO:0000313" key="1">
    <source>
        <dbReference type="EMBL" id="ASB89337.1"/>
    </source>
</evidence>
<accession>A0ABM6LJ53</accession>
<name>A0ABM6LJ53_9BACI</name>
<gene>
    <name evidence="1" type="ORF">S101395_02830</name>
</gene>